<feature type="transmembrane region" description="Helical" evidence="2">
    <location>
        <begin position="21"/>
        <end position="44"/>
    </location>
</feature>
<feature type="domain" description="Signal transduction histidine kinase internal region" evidence="3">
    <location>
        <begin position="321"/>
        <end position="400"/>
    </location>
</feature>
<feature type="transmembrane region" description="Helical" evidence="2">
    <location>
        <begin position="280"/>
        <end position="305"/>
    </location>
</feature>
<protein>
    <recommendedName>
        <fullName evidence="3">Signal transduction histidine kinase internal region domain-containing protein</fullName>
    </recommendedName>
</protein>
<dbReference type="EMBL" id="PDYF01000017">
    <property type="protein sequence ID" value="PHU34556.1"/>
    <property type="molecule type" value="Genomic_DNA"/>
</dbReference>
<dbReference type="PANTHER" id="PTHR34220:SF7">
    <property type="entry name" value="SENSOR HISTIDINE KINASE YPDA"/>
    <property type="match status" value="1"/>
</dbReference>
<dbReference type="Gene3D" id="3.30.565.10">
    <property type="entry name" value="Histidine kinase-like ATPase, C-terminal domain"/>
    <property type="match status" value="1"/>
</dbReference>
<reference evidence="4 5" key="2">
    <citation type="submission" date="2017-10" db="EMBL/GenBank/DDBJ databases">
        <authorList>
            <person name="Banno H."/>
            <person name="Chua N.-H."/>
        </authorList>
    </citation>
    <scope>NUCLEOTIDE SEQUENCE [LARGE SCALE GENOMIC DNA]</scope>
    <source>
        <strain evidence="4 5">JK626</strain>
    </source>
</reference>
<evidence type="ECO:0000313" key="5">
    <source>
        <dbReference type="Proteomes" id="UP000225889"/>
    </source>
</evidence>
<gene>
    <name evidence="4" type="ORF">CSX01_09050</name>
</gene>
<dbReference type="RefSeq" id="WP_099392149.1">
    <property type="nucleotide sequence ID" value="NZ_PDYF01000017.1"/>
</dbReference>
<dbReference type="InterPro" id="IPR010559">
    <property type="entry name" value="Sig_transdc_His_kin_internal"/>
</dbReference>
<dbReference type="PANTHER" id="PTHR34220">
    <property type="entry name" value="SENSOR HISTIDINE KINASE YPDA"/>
    <property type="match status" value="1"/>
</dbReference>
<dbReference type="Pfam" id="PF06580">
    <property type="entry name" value="His_kinase"/>
    <property type="match status" value="1"/>
</dbReference>
<keyword evidence="2" id="KW-0472">Membrane</keyword>
<dbReference type="AlphaFoldDB" id="A0A2G3DU42"/>
<keyword evidence="2" id="KW-1133">Transmembrane helix</keyword>
<accession>A0A2G3DU42</accession>
<dbReference type="GO" id="GO:0016020">
    <property type="term" value="C:membrane"/>
    <property type="evidence" value="ECO:0007669"/>
    <property type="project" value="InterPro"/>
</dbReference>
<feature type="coiled-coil region" evidence="1">
    <location>
        <begin position="302"/>
        <end position="329"/>
    </location>
</feature>
<comment type="caution">
    <text evidence="4">The sequence shown here is derived from an EMBL/GenBank/DDBJ whole genome shotgun (WGS) entry which is preliminary data.</text>
</comment>
<proteinExistence type="predicted"/>
<name>A0A2G3DU42_9FIRM</name>
<sequence length="543" mass="62582">MNLISSLFGKIINRASTKKLFIFYTLFIILPMLLVDGMFVSSAYRYEKTAQEHLLENQANAIHYTFFNQVDQAAKLGNAIYTSMYVDNFLTKEYTSNLDFYNSRKSFFDNTLLQMVESQSGLTFTFYIDNDTITNGAEFQKIDQAYDMDWYKWMKKTDLNKGLVFGSRMTPEGNDQRKIYYYQRLNYYGKDPDNFVVITIDYSKCNNDIANLNYGNPAYICDDKRILLTNGKYSNVNKKYSLKAGLNPSYVDQVEVYGQTLYIEIVNNNKDIVSVMRARWYQFLLLAVVNIILPFFVAGIIYAAYQAKLKEQENVMAKKNAELLALHSQINPHFLFNALESIRMHALIKQENETSEMVGHLAKLQRQYTEWSEDSITIEKEIEFVDSYLRLQKYRFGDRLSFEIDVADECKNLFIPKLSLVTFVENACVHGIESKIAPGWIFVRSYIDRDTLIMEVEDTGNGIDESIRLDLLNKMRSSSISTLKDSGRVGIVNACLRLKMISDDEVLFDLDSEVGTGTLVQICIPVKYVKSRGNRVVKSIVGR</sequence>
<dbReference type="InterPro" id="IPR050640">
    <property type="entry name" value="Bact_2-comp_sensor_kinase"/>
</dbReference>
<dbReference type="Proteomes" id="UP000225889">
    <property type="component" value="Unassembled WGS sequence"/>
</dbReference>
<keyword evidence="1" id="KW-0175">Coiled coil</keyword>
<evidence type="ECO:0000256" key="1">
    <source>
        <dbReference type="SAM" id="Coils"/>
    </source>
</evidence>
<evidence type="ECO:0000256" key="2">
    <source>
        <dbReference type="SAM" id="Phobius"/>
    </source>
</evidence>
<evidence type="ECO:0000259" key="3">
    <source>
        <dbReference type="Pfam" id="PF06580"/>
    </source>
</evidence>
<dbReference type="SUPFAM" id="SSF55874">
    <property type="entry name" value="ATPase domain of HSP90 chaperone/DNA topoisomerase II/histidine kinase"/>
    <property type="match status" value="1"/>
</dbReference>
<keyword evidence="2" id="KW-0812">Transmembrane</keyword>
<reference evidence="4 5" key="1">
    <citation type="submission" date="2017-10" db="EMBL/GenBank/DDBJ databases">
        <title>Resolving the taxonomy of Roseburia spp., Eubacterium rectale and Agathobacter spp. through phylogenomic analysis.</title>
        <authorList>
            <person name="Sheridan P.O."/>
            <person name="Walker A.W."/>
            <person name="Duncan S.H."/>
            <person name="Scott K.P."/>
            <person name="Toole P.W.O."/>
            <person name="Luis P."/>
            <person name="Flint H.J."/>
        </authorList>
    </citation>
    <scope>NUCLEOTIDE SEQUENCE [LARGE SCALE GENOMIC DNA]</scope>
    <source>
        <strain evidence="4 5">JK626</strain>
    </source>
</reference>
<dbReference type="InterPro" id="IPR036890">
    <property type="entry name" value="HATPase_C_sf"/>
</dbReference>
<dbReference type="GO" id="GO:0000155">
    <property type="term" value="F:phosphorelay sensor kinase activity"/>
    <property type="evidence" value="ECO:0007669"/>
    <property type="project" value="InterPro"/>
</dbReference>
<organism evidence="4 5">
    <name type="scientific">Pseudobutyrivibrio ruminis</name>
    <dbReference type="NCBI Taxonomy" id="46206"/>
    <lineage>
        <taxon>Bacteria</taxon>
        <taxon>Bacillati</taxon>
        <taxon>Bacillota</taxon>
        <taxon>Clostridia</taxon>
        <taxon>Lachnospirales</taxon>
        <taxon>Lachnospiraceae</taxon>
        <taxon>Pseudobutyrivibrio</taxon>
    </lineage>
</organism>
<evidence type="ECO:0000313" key="4">
    <source>
        <dbReference type="EMBL" id="PHU34556.1"/>
    </source>
</evidence>